<evidence type="ECO:0000256" key="1">
    <source>
        <dbReference type="SAM" id="Phobius"/>
    </source>
</evidence>
<proteinExistence type="predicted"/>
<accession>A0A8S5QQ79</accession>
<feature type="transmembrane region" description="Helical" evidence="1">
    <location>
        <begin position="49"/>
        <end position="68"/>
    </location>
</feature>
<dbReference type="EMBL" id="BK015703">
    <property type="protein sequence ID" value="DAE20909.1"/>
    <property type="molecule type" value="Genomic_DNA"/>
</dbReference>
<evidence type="ECO:0000313" key="2">
    <source>
        <dbReference type="EMBL" id="DAE20909.1"/>
    </source>
</evidence>
<keyword evidence="1" id="KW-1133">Transmembrane helix</keyword>
<keyword evidence="1" id="KW-0812">Transmembrane</keyword>
<keyword evidence="1" id="KW-0472">Membrane</keyword>
<organism evidence="2">
    <name type="scientific">Siphoviridae sp. ctgBD49</name>
    <dbReference type="NCBI Taxonomy" id="2826420"/>
    <lineage>
        <taxon>Viruses</taxon>
        <taxon>Duplodnaviria</taxon>
        <taxon>Heunggongvirae</taxon>
        <taxon>Uroviricota</taxon>
        <taxon>Caudoviricetes</taxon>
    </lineage>
</organism>
<protein>
    <submittedName>
        <fullName evidence="2">Uncharacterized protein</fullName>
    </submittedName>
</protein>
<name>A0A8S5QQ79_9CAUD</name>
<reference evidence="2" key="1">
    <citation type="journal article" date="2021" name="Proc. Natl. Acad. Sci. U.S.A.">
        <title>A Catalog of Tens of Thousands of Viruses from Human Metagenomes Reveals Hidden Associations with Chronic Diseases.</title>
        <authorList>
            <person name="Tisza M.J."/>
            <person name="Buck C.B."/>
        </authorList>
    </citation>
    <scope>NUCLEOTIDE SEQUENCE</scope>
    <source>
        <strain evidence="2">CtgBD49</strain>
    </source>
</reference>
<feature type="transmembrane region" description="Helical" evidence="1">
    <location>
        <begin position="12"/>
        <end position="37"/>
    </location>
</feature>
<sequence>MKDKIKVTLVKVVWALEVPFYVIKLLTAFIPICFGYWVASKSKNEDAGIHLVCCMLEAVWLSGPIGLLHEYCRRKWFGICLNDEIDELAKALKERLNK</sequence>